<protein>
    <submittedName>
        <fullName evidence="2">Uncharacterized protein</fullName>
    </submittedName>
</protein>
<evidence type="ECO:0000256" key="1">
    <source>
        <dbReference type="SAM" id="SignalP"/>
    </source>
</evidence>
<keyword evidence="1" id="KW-0732">Signal</keyword>
<reference evidence="2 3" key="1">
    <citation type="submission" date="2017-11" db="EMBL/GenBank/DDBJ databases">
        <title>Animal gut microbial communities from fecal samples from Wisconsin, USA.</title>
        <authorList>
            <person name="Neumann A."/>
        </authorList>
    </citation>
    <scope>NUCLEOTIDE SEQUENCE [LARGE SCALE GENOMIC DNA]</scope>
    <source>
        <strain evidence="2 3">UWS3</strain>
    </source>
</reference>
<evidence type="ECO:0000313" key="2">
    <source>
        <dbReference type="EMBL" id="PJJ40484.1"/>
    </source>
</evidence>
<dbReference type="OrthoDB" id="9808296at2"/>
<sequence>MFKKIALAVALVAATSFATWDYYKVPEAGKGQVKGQFKYDTDDPWSGWGINASARYVVIPNLELSLRGLGIASWEDDDSDADGFGITDFTFGVRYAIMPIVNVFVDMNLPIGDEDEGTYIGTDEWGFYFGGQFTSDQFLKNLTVGAEVGTYWGFEHNDYDPGLVLTTGVEAGYFIEQIGLTPFVGSEFKYKLTDDEYDPANKAAHWKDNQGDTQFNFWVGAAYGINDRMTVDAQIKFRSGDIDGDAFHTEANYTFSF</sequence>
<dbReference type="AlphaFoldDB" id="A0A2M9A460"/>
<comment type="caution">
    <text evidence="2">The sequence shown here is derived from an EMBL/GenBank/DDBJ whole genome shotgun (WGS) entry which is preliminary data.</text>
</comment>
<accession>A0A2M9A460</accession>
<organism evidence="2 3">
    <name type="scientific">Hallerella succinigenes</name>
    <dbReference type="NCBI Taxonomy" id="1896222"/>
    <lineage>
        <taxon>Bacteria</taxon>
        <taxon>Pseudomonadati</taxon>
        <taxon>Fibrobacterota</taxon>
        <taxon>Fibrobacteria</taxon>
        <taxon>Fibrobacterales</taxon>
        <taxon>Fibrobacteraceae</taxon>
        <taxon>Hallerella</taxon>
    </lineage>
</organism>
<name>A0A2M9A460_9BACT</name>
<feature type="signal peptide" evidence="1">
    <location>
        <begin position="1"/>
        <end position="18"/>
    </location>
</feature>
<gene>
    <name evidence="2" type="ORF">BGX16_0410</name>
</gene>
<keyword evidence="3" id="KW-1185">Reference proteome</keyword>
<dbReference type="RefSeq" id="WP_100424558.1">
    <property type="nucleotide sequence ID" value="NZ_PGEX01000001.1"/>
</dbReference>
<dbReference type="EMBL" id="PGEX01000001">
    <property type="protein sequence ID" value="PJJ40484.1"/>
    <property type="molecule type" value="Genomic_DNA"/>
</dbReference>
<feature type="chain" id="PRO_5014689542" evidence="1">
    <location>
        <begin position="19"/>
        <end position="257"/>
    </location>
</feature>
<proteinExistence type="predicted"/>
<dbReference type="Proteomes" id="UP000231134">
    <property type="component" value="Unassembled WGS sequence"/>
</dbReference>
<evidence type="ECO:0000313" key="3">
    <source>
        <dbReference type="Proteomes" id="UP000231134"/>
    </source>
</evidence>